<dbReference type="Proteomes" id="UP000249218">
    <property type="component" value="Unassembled WGS sequence"/>
</dbReference>
<gene>
    <name evidence="1" type="primary">HaOG207711</name>
    <name evidence="1" type="ORF">B5X24_HaOG207711</name>
</gene>
<dbReference type="EMBL" id="KZ150044">
    <property type="protein sequence ID" value="PZC74522.1"/>
    <property type="molecule type" value="Genomic_DNA"/>
</dbReference>
<organism evidence="1 2">
    <name type="scientific">Helicoverpa armigera</name>
    <name type="common">Cotton bollworm</name>
    <name type="synonym">Heliothis armigera</name>
    <dbReference type="NCBI Taxonomy" id="29058"/>
    <lineage>
        <taxon>Eukaryota</taxon>
        <taxon>Metazoa</taxon>
        <taxon>Ecdysozoa</taxon>
        <taxon>Arthropoda</taxon>
        <taxon>Hexapoda</taxon>
        <taxon>Insecta</taxon>
        <taxon>Pterygota</taxon>
        <taxon>Neoptera</taxon>
        <taxon>Endopterygota</taxon>
        <taxon>Lepidoptera</taxon>
        <taxon>Glossata</taxon>
        <taxon>Ditrysia</taxon>
        <taxon>Noctuoidea</taxon>
        <taxon>Noctuidae</taxon>
        <taxon>Heliothinae</taxon>
        <taxon>Helicoverpa</taxon>
    </lineage>
</organism>
<name>A0A2W1BHJ5_HELAM</name>
<accession>A0A2W1BHJ5</accession>
<dbReference type="AlphaFoldDB" id="A0A2W1BHJ5"/>
<reference evidence="1 2" key="1">
    <citation type="journal article" date="2017" name="BMC Biol.">
        <title>Genomic innovations, transcriptional plasticity and gene loss underlying the evolution and divergence of two highly polyphagous and invasive Helicoverpa pest species.</title>
        <authorList>
            <person name="Pearce S.L."/>
            <person name="Clarke D.F."/>
            <person name="East P.D."/>
            <person name="Elfekih S."/>
            <person name="Gordon K.H."/>
            <person name="Jermiin L.S."/>
            <person name="McGaughran A."/>
            <person name="Oakeshott J.G."/>
            <person name="Papanikolaou A."/>
            <person name="Perera O.P."/>
            <person name="Rane R.V."/>
            <person name="Richards S."/>
            <person name="Tay W.T."/>
            <person name="Walsh T.K."/>
            <person name="Anderson A."/>
            <person name="Anderson C.J."/>
            <person name="Asgari S."/>
            <person name="Board P.G."/>
            <person name="Bretschneider A."/>
            <person name="Campbell P.M."/>
            <person name="Chertemps T."/>
            <person name="Christeller J.T."/>
            <person name="Coppin C.W."/>
            <person name="Downes S.J."/>
            <person name="Duan G."/>
            <person name="Farnsworth C.A."/>
            <person name="Good R.T."/>
            <person name="Han L.B."/>
            <person name="Han Y.C."/>
            <person name="Hatje K."/>
            <person name="Horne I."/>
            <person name="Huang Y.P."/>
            <person name="Hughes D.S."/>
            <person name="Jacquin-Joly E."/>
            <person name="James W."/>
            <person name="Jhangiani S."/>
            <person name="Kollmar M."/>
            <person name="Kuwar S.S."/>
            <person name="Li S."/>
            <person name="Liu N.Y."/>
            <person name="Maibeche M.T."/>
            <person name="Miller J.R."/>
            <person name="Montagne N."/>
            <person name="Perry T."/>
            <person name="Qu J."/>
            <person name="Song S.V."/>
            <person name="Sutton G.G."/>
            <person name="Vogel H."/>
            <person name="Walenz B.P."/>
            <person name="Xu W."/>
            <person name="Zhang H.J."/>
            <person name="Zou Z."/>
            <person name="Batterham P."/>
            <person name="Edwards O.R."/>
            <person name="Feyereisen R."/>
            <person name="Gibbs R.A."/>
            <person name="Heckel D.G."/>
            <person name="McGrath A."/>
            <person name="Robin C."/>
            <person name="Scherer S.E."/>
            <person name="Worley K.C."/>
            <person name="Wu Y.D."/>
        </authorList>
    </citation>
    <scope>NUCLEOTIDE SEQUENCE [LARGE SCALE GENOMIC DNA]</scope>
    <source>
        <strain evidence="1">Harm_GR_Male_#8</strain>
        <tissue evidence="1">Whole organism</tissue>
    </source>
</reference>
<sequence>MRDPYRLCTERHISSVRTNVQLWNMATSRRTPALPPPSPPASPGGCDPLELLFPSEWCREHCVHSAPELPYLHLSLATPSIYTNTEHHKFMIMNEPIINMDVMMLIITVGEILGAVPAISRIRALDTARYCGDTCAILRGYLYDTTICIATYRPGRCRLPSERVASRRMCACAWRLHVFTAALVLAAHLIKVHPNSNLVCWYSAQVTALSSAPLPYEAHARHTEAPAGPSGPQ</sequence>
<keyword evidence="2" id="KW-1185">Reference proteome</keyword>
<protein>
    <submittedName>
        <fullName evidence="1">Uncharacterized protein</fullName>
    </submittedName>
</protein>
<proteinExistence type="predicted"/>
<evidence type="ECO:0000313" key="1">
    <source>
        <dbReference type="EMBL" id="PZC74522.1"/>
    </source>
</evidence>
<evidence type="ECO:0000313" key="2">
    <source>
        <dbReference type="Proteomes" id="UP000249218"/>
    </source>
</evidence>